<dbReference type="Gene3D" id="3.40.630.10">
    <property type="entry name" value="Zn peptidases"/>
    <property type="match status" value="1"/>
</dbReference>
<comment type="caution">
    <text evidence="4">The sequence shown here is derived from an EMBL/GenBank/DDBJ whole genome shotgun (WGS) entry which is preliminary data.</text>
</comment>
<gene>
    <name evidence="4" type="ORF">OS493_032060</name>
</gene>
<organism evidence="4 5">
    <name type="scientific">Desmophyllum pertusum</name>
    <dbReference type="NCBI Taxonomy" id="174260"/>
    <lineage>
        <taxon>Eukaryota</taxon>
        <taxon>Metazoa</taxon>
        <taxon>Cnidaria</taxon>
        <taxon>Anthozoa</taxon>
        <taxon>Hexacorallia</taxon>
        <taxon>Scleractinia</taxon>
        <taxon>Caryophylliina</taxon>
        <taxon>Caryophylliidae</taxon>
        <taxon>Desmophyllum</taxon>
    </lineage>
</organism>
<evidence type="ECO:0000259" key="3">
    <source>
        <dbReference type="Pfam" id="PF04389"/>
    </source>
</evidence>
<dbReference type="EMBL" id="MU826864">
    <property type="protein sequence ID" value="KAJ7370494.1"/>
    <property type="molecule type" value="Genomic_DNA"/>
</dbReference>
<feature type="domain" description="Peptidase M28" evidence="3">
    <location>
        <begin position="244"/>
        <end position="351"/>
    </location>
</feature>
<dbReference type="SUPFAM" id="SSF53187">
    <property type="entry name" value="Zn-dependent exopeptidases"/>
    <property type="match status" value="1"/>
</dbReference>
<keyword evidence="5" id="KW-1185">Reference proteome</keyword>
<dbReference type="AlphaFoldDB" id="A0A9W9YZL7"/>
<evidence type="ECO:0000313" key="5">
    <source>
        <dbReference type="Proteomes" id="UP001163046"/>
    </source>
</evidence>
<protein>
    <submittedName>
        <fullName evidence="4">Uncharacterized protein</fullName>
    </submittedName>
</protein>
<dbReference type="OrthoDB" id="5841748at2759"/>
<reference evidence="4" key="1">
    <citation type="submission" date="2023-01" db="EMBL/GenBank/DDBJ databases">
        <title>Genome assembly of the deep-sea coral Lophelia pertusa.</title>
        <authorList>
            <person name="Herrera S."/>
            <person name="Cordes E."/>
        </authorList>
    </citation>
    <scope>NUCLEOTIDE SEQUENCE</scope>
    <source>
        <strain evidence="4">USNM1676648</strain>
        <tissue evidence="4">Polyp</tissue>
    </source>
</reference>
<dbReference type="Pfam" id="PF04389">
    <property type="entry name" value="Peptidase_M28"/>
    <property type="match status" value="1"/>
</dbReference>
<dbReference type="GO" id="GO:0004180">
    <property type="term" value="F:carboxypeptidase activity"/>
    <property type="evidence" value="ECO:0007669"/>
    <property type="project" value="TreeGrafter"/>
</dbReference>
<dbReference type="SUPFAM" id="SSF52025">
    <property type="entry name" value="PA domain"/>
    <property type="match status" value="1"/>
</dbReference>
<dbReference type="Proteomes" id="UP001163046">
    <property type="component" value="Unassembled WGS sequence"/>
</dbReference>
<dbReference type="FunFam" id="3.40.630.10:FF:000101">
    <property type="entry name" value="N-acetylated alpha-linked acidic dipeptidase like 1"/>
    <property type="match status" value="1"/>
</dbReference>
<sequence>MVRYDVLLSMPPRDKPNAVKILDTSDGSVVWNVEGPEKTAEPSENDTLVLPPFLGYSPPGIVEADLMYANYGTKEDFQELENRGLSCTGNIVIMRYGKIFRGNKVQNAQECGAAGVLLYSDPADYSPEGMNNTFPKTWWLPGTGTQRGTIGMADGDPLTPVLPSIDGIYRISRNDTDTIPKIPAQVITYDDAVEFLKRLAGKEVPPEWVGGLGIIYTFGPGFVDANLKVKLEVNNQFVTKPTYNVIGTIIGKEEPDRMVLMGNHRDAWVFGAVDPSSGTAVMMEMSRGVGELLTKTDWRPRRSIVFCSWGAEEYSLIGSYEWVEENRNMLSDRAVMYLNLDTAVVGNYSLLAMATLL</sequence>
<dbReference type="FunFam" id="3.50.30.30:FF:000045">
    <property type="entry name" value="Predicted protein"/>
    <property type="match status" value="1"/>
</dbReference>
<dbReference type="InterPro" id="IPR039373">
    <property type="entry name" value="Peptidase_M28B"/>
</dbReference>
<dbReference type="Pfam" id="PF02225">
    <property type="entry name" value="PA"/>
    <property type="match status" value="1"/>
</dbReference>
<dbReference type="PANTHER" id="PTHR10404">
    <property type="entry name" value="N-ACETYLATED-ALPHA-LINKED ACIDIC DIPEPTIDASE"/>
    <property type="match status" value="1"/>
</dbReference>
<evidence type="ECO:0000256" key="1">
    <source>
        <dbReference type="ARBA" id="ARBA00005634"/>
    </source>
</evidence>
<dbReference type="Gene3D" id="3.50.30.30">
    <property type="match status" value="1"/>
</dbReference>
<evidence type="ECO:0000313" key="4">
    <source>
        <dbReference type="EMBL" id="KAJ7370494.1"/>
    </source>
</evidence>
<feature type="domain" description="PA" evidence="2">
    <location>
        <begin position="64"/>
        <end position="148"/>
    </location>
</feature>
<dbReference type="CDD" id="cd02121">
    <property type="entry name" value="PA_GCPII_like"/>
    <property type="match status" value="1"/>
</dbReference>
<proteinExistence type="inferred from homology"/>
<dbReference type="InterPro" id="IPR003137">
    <property type="entry name" value="PA_domain"/>
</dbReference>
<dbReference type="PANTHER" id="PTHR10404:SF78">
    <property type="entry name" value="N-ACETYLATED ALPHA-LINKED ACIDIC DIPEPTIDASE 2"/>
    <property type="match status" value="1"/>
</dbReference>
<name>A0A9W9YZL7_9CNID</name>
<dbReference type="InterPro" id="IPR046450">
    <property type="entry name" value="PA_dom_sf"/>
</dbReference>
<evidence type="ECO:0000259" key="2">
    <source>
        <dbReference type="Pfam" id="PF02225"/>
    </source>
</evidence>
<dbReference type="InterPro" id="IPR007484">
    <property type="entry name" value="Peptidase_M28"/>
</dbReference>
<comment type="similarity">
    <text evidence="1">Belongs to the peptidase M28 family. M28B subfamily.</text>
</comment>
<accession>A0A9W9YZL7</accession>